<name>G2LIV5_CHLTF</name>
<dbReference type="Proteomes" id="UP000006791">
    <property type="component" value="Chromosome 1"/>
</dbReference>
<dbReference type="EMBL" id="CP002514">
    <property type="protein sequence ID" value="AEP12323.1"/>
    <property type="molecule type" value="Genomic_DNA"/>
</dbReference>
<dbReference type="KEGG" id="ctm:Cabther_A1573"/>
<protein>
    <submittedName>
        <fullName evidence="1">Uncharacterized protein</fullName>
    </submittedName>
</protein>
<dbReference type="HOGENOM" id="CLU_3388743_0_0_0"/>
<sequence>MAATAGLPAPVGNTCAGLTPGALPLWRLDEVL</sequence>
<dbReference type="AlphaFoldDB" id="G2LIV5"/>
<organism evidence="1 2">
    <name type="scientific">Chloracidobacterium thermophilum (strain B)</name>
    <dbReference type="NCBI Taxonomy" id="981222"/>
    <lineage>
        <taxon>Bacteria</taxon>
        <taxon>Pseudomonadati</taxon>
        <taxon>Acidobacteriota</taxon>
        <taxon>Terriglobia</taxon>
        <taxon>Terriglobales</taxon>
        <taxon>Acidobacteriaceae</taxon>
        <taxon>Chloracidobacterium</taxon>
    </lineage>
</organism>
<evidence type="ECO:0000313" key="2">
    <source>
        <dbReference type="Proteomes" id="UP000006791"/>
    </source>
</evidence>
<reference evidence="1 2" key="1">
    <citation type="journal article" date="2012" name="Environ. Microbiol.">
        <title>Complete genome of Candidatus Chloracidobacterium thermophilum, a chlorophyll-based photoheterotroph belonging to the phylum Acidobacteria.</title>
        <authorList>
            <person name="Garcia Costas A.M."/>
            <person name="Liu Z."/>
            <person name="Tomsho L.P."/>
            <person name="Schuster S.C."/>
            <person name="Ward D.M."/>
            <person name="Bryant D.A."/>
        </authorList>
    </citation>
    <scope>NUCLEOTIDE SEQUENCE [LARGE SCALE GENOMIC DNA]</scope>
    <source>
        <strain evidence="1 2">B</strain>
    </source>
</reference>
<gene>
    <name evidence="1" type="ordered locus">Cabther_A1573</name>
</gene>
<evidence type="ECO:0000313" key="1">
    <source>
        <dbReference type="EMBL" id="AEP12323.1"/>
    </source>
</evidence>
<proteinExistence type="predicted"/>
<accession>G2LIV5</accession>
<keyword evidence="2" id="KW-1185">Reference proteome</keyword>